<evidence type="ECO:0000259" key="1">
    <source>
        <dbReference type="Pfam" id="PF01370"/>
    </source>
</evidence>
<dbReference type="PANTHER" id="PTHR43245:SF11">
    <property type="entry name" value="LD23561P"/>
    <property type="match status" value="1"/>
</dbReference>
<evidence type="ECO:0000313" key="2">
    <source>
        <dbReference type="EMBL" id="OLL22063.1"/>
    </source>
</evidence>
<dbReference type="InterPro" id="IPR036291">
    <property type="entry name" value="NAD(P)-bd_dom_sf"/>
</dbReference>
<dbReference type="PANTHER" id="PTHR43245">
    <property type="entry name" value="BIFUNCTIONAL POLYMYXIN RESISTANCE PROTEIN ARNA"/>
    <property type="match status" value="1"/>
</dbReference>
<dbReference type="OrthoDB" id="16464at2759"/>
<dbReference type="SUPFAM" id="SSF51735">
    <property type="entry name" value="NAD(P)-binding Rossmann-fold domains"/>
    <property type="match status" value="1"/>
</dbReference>
<organism evidence="2 3">
    <name type="scientific">Neolecta irregularis (strain DAH-3)</name>
    <dbReference type="NCBI Taxonomy" id="1198029"/>
    <lineage>
        <taxon>Eukaryota</taxon>
        <taxon>Fungi</taxon>
        <taxon>Dikarya</taxon>
        <taxon>Ascomycota</taxon>
        <taxon>Taphrinomycotina</taxon>
        <taxon>Neolectales</taxon>
        <taxon>Neolectaceae</taxon>
        <taxon>Neolecta</taxon>
    </lineage>
</organism>
<dbReference type="EMBL" id="LXFE01003940">
    <property type="protein sequence ID" value="OLL22063.1"/>
    <property type="molecule type" value="Genomic_DNA"/>
</dbReference>
<name>A0A1U7LHJ3_NEOID</name>
<dbReference type="Gene3D" id="3.40.50.720">
    <property type="entry name" value="NAD(P)-binding Rossmann-like Domain"/>
    <property type="match status" value="1"/>
</dbReference>
<evidence type="ECO:0000313" key="3">
    <source>
        <dbReference type="Proteomes" id="UP000186594"/>
    </source>
</evidence>
<reference evidence="2 3" key="1">
    <citation type="submission" date="2016-04" db="EMBL/GenBank/DDBJ databases">
        <title>Evolutionary innovation and constraint leading to complex multicellularity in the Ascomycota.</title>
        <authorList>
            <person name="Cisse O."/>
            <person name="Nguyen A."/>
            <person name="Hewitt D.A."/>
            <person name="Jedd G."/>
            <person name="Stajich J.E."/>
        </authorList>
    </citation>
    <scope>NUCLEOTIDE SEQUENCE [LARGE SCALE GENOMIC DNA]</scope>
    <source>
        <strain evidence="2 3">DAH-3</strain>
    </source>
</reference>
<feature type="domain" description="NAD-dependent epimerase/dehydratase" evidence="1">
    <location>
        <begin position="4"/>
        <end position="181"/>
    </location>
</feature>
<dbReference type="Pfam" id="PF01370">
    <property type="entry name" value="Epimerase"/>
    <property type="match status" value="1"/>
</dbReference>
<dbReference type="InterPro" id="IPR001509">
    <property type="entry name" value="Epimerase_deHydtase"/>
</dbReference>
<dbReference type="AlphaFoldDB" id="A0A1U7LHJ3"/>
<sequence length="400" mass="45171">MTKILVVGGLTSIGRHLCLKIRREQIAERLCIVDKSLPQLSYLSREMEDAIVPCFIQGDMSKQDTVDKIFGMDDWDWVINFQSEIPYDQIDEIYQQGIYDLSMFVGEKAAQNRVKCFVQWSSMDVYESLSNKPSKEGDKLQPVTRNGKWKAKADTDLSRIPGLNVVIFRPSMVYGPHASFAYSAFSSPMGLNSVAVWVSLGLIHKYLGESMTITETGETRYVAAFISETVRRRLSMLQDGQSSGNPKLGSTIFQIPLIFVRVFSMALTIEQKHIVQFFQSVTGIEAGFLPPTDDFEAQMIDLVDEMNEYLLSTWNHMLRVAGIRATPVSPYLDNEFVRIRSFSIDGTKITRETGFEYTEKCLTFENALEALLDFEERGLWPRVLGQGQIVAASNDGNVPL</sequence>
<gene>
    <name evidence="2" type="ORF">NEOLI_002263</name>
</gene>
<dbReference type="InterPro" id="IPR050177">
    <property type="entry name" value="Lipid_A_modif_metabolic_enz"/>
</dbReference>
<proteinExistence type="predicted"/>
<comment type="caution">
    <text evidence="2">The sequence shown here is derived from an EMBL/GenBank/DDBJ whole genome shotgun (WGS) entry which is preliminary data.</text>
</comment>
<keyword evidence="3" id="KW-1185">Reference proteome</keyword>
<accession>A0A1U7LHJ3</accession>
<dbReference type="STRING" id="1198029.A0A1U7LHJ3"/>
<protein>
    <submittedName>
        <fullName evidence="2">Putative UDP-arabinose 4-epimerase 2</fullName>
    </submittedName>
</protein>
<dbReference type="Proteomes" id="UP000186594">
    <property type="component" value="Unassembled WGS sequence"/>
</dbReference>